<feature type="transmembrane region" description="Helical" evidence="6">
    <location>
        <begin position="210"/>
        <end position="227"/>
    </location>
</feature>
<keyword evidence="3 6" id="KW-0812">Transmembrane</keyword>
<dbReference type="Pfam" id="PF03772">
    <property type="entry name" value="Competence"/>
    <property type="match status" value="1"/>
</dbReference>
<feature type="transmembrane region" description="Helical" evidence="6">
    <location>
        <begin position="282"/>
        <end position="302"/>
    </location>
</feature>
<evidence type="ECO:0000313" key="9">
    <source>
        <dbReference type="Proteomes" id="UP000267841"/>
    </source>
</evidence>
<sequence length="406" mass="45393">MSRGELIHFFLFIAVALIAYNRANLPDFKEKEVYMRGIVVGDIMNESGYTATRIRVEESEIEDIEGRKALLKVYGYLPPDIRRLSLLGNVSVKNNRVYVYAKSSDIEFLPLKKGLRETLMERYSNVSMDKSMVPLGLSFLFGEPRELLPSRVQRDFLSTGLVHLLVVSGLHVGMVALVLTKMLPRFWGMKLALSGVILYALFVVPHEPPVLRASFMFSIALLIYLSFYRPNMLAVLLFSGTVMLLLYPYYLFSYSFWLSFVATAYIILTLRELEAGSGVKTLLVSASAFTGVAPLVSTFSGVSPMSVLLTPLLTPVVILYSLLGVLSLMTLMSFPPFVDLFNLTGHLFGGIVRFASSLSLNLYPNIGFYEATFLVLFGLVSLHNLRGYSKTIPLIAINLWLLVRSV</sequence>
<reference evidence="8 9" key="1">
    <citation type="submission" date="2018-10" db="EMBL/GenBank/DDBJ databases">
        <title>Genomic Encyclopedia of Archaeal and Bacterial Type Strains, Phase II (KMG-II): from individual species to whole genera.</title>
        <authorList>
            <person name="Goeker M."/>
        </authorList>
    </citation>
    <scope>NUCLEOTIDE SEQUENCE [LARGE SCALE GENOMIC DNA]</scope>
    <source>
        <strain evidence="8 9">DSM 16510</strain>
    </source>
</reference>
<dbReference type="EMBL" id="RCCJ01000001">
    <property type="protein sequence ID" value="RLJ70431.1"/>
    <property type="molecule type" value="Genomic_DNA"/>
</dbReference>
<comment type="subcellular location">
    <subcellularLocation>
        <location evidence="1">Cell membrane</location>
        <topology evidence="1">Multi-pass membrane protein</topology>
    </subcellularLocation>
</comment>
<dbReference type="PANTHER" id="PTHR30619:SF7">
    <property type="entry name" value="BETA-LACTAMASE DOMAIN PROTEIN"/>
    <property type="match status" value="1"/>
</dbReference>
<evidence type="ECO:0000259" key="7">
    <source>
        <dbReference type="Pfam" id="PF03772"/>
    </source>
</evidence>
<evidence type="ECO:0000313" key="8">
    <source>
        <dbReference type="EMBL" id="RLJ70431.1"/>
    </source>
</evidence>
<evidence type="ECO:0000256" key="6">
    <source>
        <dbReference type="SAM" id="Phobius"/>
    </source>
</evidence>
<dbReference type="Proteomes" id="UP000267841">
    <property type="component" value="Unassembled WGS sequence"/>
</dbReference>
<feature type="transmembrane region" description="Helical" evidence="6">
    <location>
        <begin position="186"/>
        <end position="203"/>
    </location>
</feature>
<dbReference type="InterPro" id="IPR004477">
    <property type="entry name" value="ComEC_N"/>
</dbReference>
<keyword evidence="4 6" id="KW-1133">Transmembrane helix</keyword>
<organism evidence="8 9">
    <name type="scientific">Hydrogenivirga caldilitoris</name>
    <dbReference type="NCBI Taxonomy" id="246264"/>
    <lineage>
        <taxon>Bacteria</taxon>
        <taxon>Pseudomonadati</taxon>
        <taxon>Aquificota</taxon>
        <taxon>Aquificia</taxon>
        <taxon>Aquificales</taxon>
        <taxon>Aquificaceae</taxon>
        <taxon>Hydrogenivirga</taxon>
    </lineage>
</organism>
<evidence type="ECO:0000256" key="4">
    <source>
        <dbReference type="ARBA" id="ARBA00022989"/>
    </source>
</evidence>
<evidence type="ECO:0000256" key="3">
    <source>
        <dbReference type="ARBA" id="ARBA00022692"/>
    </source>
</evidence>
<protein>
    <submittedName>
        <fullName evidence="8">Competence protein ComEC</fullName>
    </submittedName>
</protein>
<feature type="transmembrane region" description="Helical" evidence="6">
    <location>
        <begin position="308"/>
        <end position="328"/>
    </location>
</feature>
<dbReference type="PANTHER" id="PTHR30619">
    <property type="entry name" value="DNA INTERNALIZATION/COMPETENCE PROTEIN COMEC/REC2"/>
    <property type="match status" value="1"/>
</dbReference>
<evidence type="ECO:0000256" key="2">
    <source>
        <dbReference type="ARBA" id="ARBA00022475"/>
    </source>
</evidence>
<feature type="transmembrane region" description="Helical" evidence="6">
    <location>
        <begin position="247"/>
        <end position="270"/>
    </location>
</feature>
<feature type="domain" description="ComEC/Rec2-related protein" evidence="7">
    <location>
        <begin position="141"/>
        <end position="377"/>
    </location>
</feature>
<dbReference type="AlphaFoldDB" id="A0A497XQ73"/>
<accession>A0A497XQ73</accession>
<proteinExistence type="predicted"/>
<feature type="transmembrane region" description="Helical" evidence="6">
    <location>
        <begin position="366"/>
        <end position="385"/>
    </location>
</feature>
<dbReference type="NCBIfam" id="TIGR00360">
    <property type="entry name" value="ComEC_N-term"/>
    <property type="match status" value="1"/>
</dbReference>
<dbReference type="RefSeq" id="WP_121010041.1">
    <property type="nucleotide sequence ID" value="NZ_RCCJ01000001.1"/>
</dbReference>
<dbReference type="GO" id="GO:0005886">
    <property type="term" value="C:plasma membrane"/>
    <property type="evidence" value="ECO:0007669"/>
    <property type="project" value="UniProtKB-SubCell"/>
</dbReference>
<comment type="caution">
    <text evidence="8">The sequence shown here is derived from an EMBL/GenBank/DDBJ whole genome shotgun (WGS) entry which is preliminary data.</text>
</comment>
<feature type="transmembrane region" description="Helical" evidence="6">
    <location>
        <begin position="161"/>
        <end position="180"/>
    </location>
</feature>
<dbReference type="OrthoDB" id="13619at2"/>
<gene>
    <name evidence="8" type="ORF">BCF55_0704</name>
</gene>
<dbReference type="InterPro" id="IPR052159">
    <property type="entry name" value="Competence_DNA_uptake"/>
</dbReference>
<keyword evidence="9" id="KW-1185">Reference proteome</keyword>
<evidence type="ECO:0000256" key="5">
    <source>
        <dbReference type="ARBA" id="ARBA00023136"/>
    </source>
</evidence>
<keyword evidence="2" id="KW-1003">Cell membrane</keyword>
<name>A0A497XQ73_9AQUI</name>
<evidence type="ECO:0000256" key="1">
    <source>
        <dbReference type="ARBA" id="ARBA00004651"/>
    </source>
</evidence>
<keyword evidence="5 6" id="KW-0472">Membrane</keyword>